<dbReference type="FunCoup" id="A0A6J0TBT3">
    <property type="interactions" value="249"/>
</dbReference>
<dbReference type="GO" id="GO:0000179">
    <property type="term" value="F:rRNA (adenine-N6,N6-)-dimethyltransferase activity"/>
    <property type="evidence" value="ECO:0007669"/>
    <property type="project" value="UniProtKB-UniRule"/>
</dbReference>
<dbReference type="Gene3D" id="3.40.50.150">
    <property type="entry name" value="Vaccinia Virus protein VP39"/>
    <property type="match status" value="1"/>
</dbReference>
<dbReference type="GO" id="GO:0005759">
    <property type="term" value="C:mitochondrial matrix"/>
    <property type="evidence" value="ECO:0007669"/>
    <property type="project" value="TreeGrafter"/>
</dbReference>
<dbReference type="InterPro" id="IPR029063">
    <property type="entry name" value="SAM-dependent_MTases_sf"/>
</dbReference>
<comment type="similarity">
    <text evidence="11 12">Belongs to the class I-like SAM-binding methyltransferase superfamily. rRNA adenine N(6)-methyltransferase family.</text>
</comment>
<dbReference type="AlphaFoldDB" id="A0A6J0TBT3"/>
<dbReference type="GO" id="GO:0006391">
    <property type="term" value="P:transcription initiation at mitochondrial promoter"/>
    <property type="evidence" value="ECO:0007669"/>
    <property type="project" value="TreeGrafter"/>
</dbReference>
<comment type="caution">
    <text evidence="11">Lacks conserved residue(s) required for the propagation of feature annotation.</text>
</comment>
<dbReference type="GO" id="GO:0034246">
    <property type="term" value="F:mitochondrial transcription factor activity"/>
    <property type="evidence" value="ECO:0007669"/>
    <property type="project" value="TreeGrafter"/>
</dbReference>
<evidence type="ECO:0000256" key="6">
    <source>
        <dbReference type="ARBA" id="ARBA00022884"/>
    </source>
</evidence>
<dbReference type="OrthoDB" id="9895503at2759"/>
<gene>
    <name evidence="14" type="primary">TFB2M</name>
</gene>
<feature type="binding site" evidence="11">
    <location>
        <position position="117"/>
    </location>
    <ligand>
        <name>S-adenosyl-L-methionine</name>
        <dbReference type="ChEBI" id="CHEBI:59789"/>
    </ligand>
</feature>
<dbReference type="InterPro" id="IPR001737">
    <property type="entry name" value="KsgA/Erm"/>
</dbReference>
<dbReference type="PANTHER" id="PTHR11727:SF13">
    <property type="entry name" value="DIMETHYLADENOSINE TRANSFERASE 2, MITOCHONDRIAL"/>
    <property type="match status" value="1"/>
</dbReference>
<keyword evidence="2 12" id="KW-0698">rRNA processing</keyword>
<evidence type="ECO:0000256" key="9">
    <source>
        <dbReference type="ARBA" id="ARBA00023128"/>
    </source>
</evidence>
<reference evidence="14" key="2">
    <citation type="submission" date="2025-08" db="UniProtKB">
        <authorList>
            <consortium name="RefSeq"/>
        </authorList>
    </citation>
    <scope>IDENTIFICATION</scope>
</reference>
<keyword evidence="5 11" id="KW-0949">S-adenosyl-L-methionine</keyword>
<evidence type="ECO:0000256" key="5">
    <source>
        <dbReference type="ARBA" id="ARBA00022691"/>
    </source>
</evidence>
<evidence type="ECO:0000256" key="11">
    <source>
        <dbReference type="PROSITE-ProRule" id="PRU01026"/>
    </source>
</evidence>
<keyword evidence="6 11" id="KW-0694">RNA-binding</keyword>
<organism evidence="13 14">
    <name type="scientific">Pogona vitticeps</name>
    <name type="common">central bearded dragon</name>
    <dbReference type="NCBI Taxonomy" id="103695"/>
    <lineage>
        <taxon>Eukaryota</taxon>
        <taxon>Metazoa</taxon>
        <taxon>Chordata</taxon>
        <taxon>Craniata</taxon>
        <taxon>Vertebrata</taxon>
        <taxon>Euteleostomi</taxon>
        <taxon>Lepidosauria</taxon>
        <taxon>Squamata</taxon>
        <taxon>Bifurcata</taxon>
        <taxon>Unidentata</taxon>
        <taxon>Episquamata</taxon>
        <taxon>Toxicofera</taxon>
        <taxon>Iguania</taxon>
        <taxon>Acrodonta</taxon>
        <taxon>Agamidae</taxon>
        <taxon>Amphibolurinae</taxon>
        <taxon>Pogona</taxon>
    </lineage>
</organism>
<keyword evidence="9" id="KW-0496">Mitochondrion</keyword>
<evidence type="ECO:0000256" key="1">
    <source>
        <dbReference type="ARBA" id="ARBA00004173"/>
    </source>
</evidence>
<protein>
    <recommendedName>
        <fullName evidence="12">rRNA adenine N(6)-methyltransferase</fullName>
        <ecNumber evidence="12">2.1.1.-</ecNumber>
    </recommendedName>
</protein>
<feature type="binding site" evidence="11">
    <location>
        <position position="70"/>
    </location>
    <ligand>
        <name>S-adenosyl-L-methionine</name>
        <dbReference type="ChEBI" id="CHEBI:59789"/>
    </ligand>
</feature>
<evidence type="ECO:0000256" key="3">
    <source>
        <dbReference type="ARBA" id="ARBA00022603"/>
    </source>
</evidence>
<evidence type="ECO:0000256" key="2">
    <source>
        <dbReference type="ARBA" id="ARBA00022552"/>
    </source>
</evidence>
<keyword evidence="8" id="KW-0805">Transcription regulation</keyword>
<sequence length="396" mass="44786">MLRLTVVRLVPAGLSGQQARPAASAAFWARGLADQRHGPAKPGFPLCIPKAETTAKAVADQGPRPTRRFIACPELARTVVSRLGAELQKTVVLECEPGPGILTRTLLNAGAQVITLESNKSFLCDLEMLEAKLNGQLKAVHCDFFKLDPIGLGLLMPPVMYSENLFDKLGILDVAWTADVPVKVIGIVPQEKERNLLWKFIYALYERSSIYKYGRIELNLFLSEKEYKTLIANPSERRIYQALSILWQTACDIQLVHMEPWSSFLTNSKRPNPPVPKKALLQNDHLCLVRLTPRKDLFSDSLTTANSKLFVLMVKQCLIKSKTQLVDKLNLWTCENVKQLLGQLEIPENSTTGSLYPEQYKCLFHLMQQSNRFDQSWVCDNDFLEYHMDFLNEAYC</sequence>
<dbReference type="PIRSF" id="PIRSF027833">
    <property type="entry name" value="MtTFB2"/>
    <property type="match status" value="1"/>
</dbReference>
<evidence type="ECO:0000256" key="7">
    <source>
        <dbReference type="ARBA" id="ARBA00022946"/>
    </source>
</evidence>
<accession>A0A6J0TBT3</accession>
<dbReference type="InParanoid" id="A0A6J0TBT3"/>
<dbReference type="PROSITE" id="PS51689">
    <property type="entry name" value="SAM_RNA_A_N6_MT"/>
    <property type="match status" value="1"/>
</dbReference>
<dbReference type="GO" id="GO:0003723">
    <property type="term" value="F:RNA binding"/>
    <property type="evidence" value="ECO:0007669"/>
    <property type="project" value="UniProtKB-UniRule"/>
</dbReference>
<evidence type="ECO:0000256" key="10">
    <source>
        <dbReference type="ARBA" id="ARBA00023163"/>
    </source>
</evidence>
<evidence type="ECO:0000256" key="12">
    <source>
        <dbReference type="RuleBase" id="RU362106"/>
    </source>
</evidence>
<keyword evidence="3 11" id="KW-0489">Methyltransferase</keyword>
<comment type="subcellular location">
    <subcellularLocation>
        <location evidence="1">Mitochondrion</location>
    </subcellularLocation>
</comment>
<dbReference type="EC" id="2.1.1.-" evidence="12"/>
<keyword evidence="10" id="KW-0804">Transcription</keyword>
<keyword evidence="4 11" id="KW-0808">Transferase</keyword>
<evidence type="ECO:0000313" key="13">
    <source>
        <dbReference type="Proteomes" id="UP001652642"/>
    </source>
</evidence>
<dbReference type="KEGG" id="pvt:110076088"/>
<dbReference type="SUPFAM" id="SSF53335">
    <property type="entry name" value="S-adenosyl-L-methionine-dependent methyltransferases"/>
    <property type="match status" value="1"/>
</dbReference>
<proteinExistence type="inferred from homology"/>
<name>A0A6J0TBT3_9SAUR</name>
<dbReference type="Pfam" id="PF00398">
    <property type="entry name" value="RrnaAD"/>
    <property type="match status" value="1"/>
</dbReference>
<dbReference type="RefSeq" id="XP_020643614.2">
    <property type="nucleotide sequence ID" value="XM_020787955.2"/>
</dbReference>
<evidence type="ECO:0000256" key="4">
    <source>
        <dbReference type="ARBA" id="ARBA00022679"/>
    </source>
</evidence>
<feature type="binding site" evidence="11">
    <location>
        <position position="143"/>
    </location>
    <ligand>
        <name>S-adenosyl-L-methionine</name>
        <dbReference type="ChEBI" id="CHEBI:59789"/>
    </ligand>
</feature>
<keyword evidence="13" id="KW-1185">Reference proteome</keyword>
<keyword evidence="7" id="KW-0809">Transit peptide</keyword>
<evidence type="ECO:0000256" key="8">
    <source>
        <dbReference type="ARBA" id="ARBA00023015"/>
    </source>
</evidence>
<reference evidence="13" key="1">
    <citation type="submission" date="2025-05" db="UniProtKB">
        <authorList>
            <consortium name="RefSeq"/>
        </authorList>
    </citation>
    <scope>NUCLEOTIDE SEQUENCE [LARGE SCALE GENOMIC DNA]</scope>
</reference>
<dbReference type="Proteomes" id="UP001652642">
    <property type="component" value="Chromosome 1"/>
</dbReference>
<dbReference type="GeneID" id="110076088"/>
<dbReference type="CTD" id="64216"/>
<dbReference type="PANTHER" id="PTHR11727">
    <property type="entry name" value="DIMETHYLADENOSINE TRANSFERASE"/>
    <property type="match status" value="1"/>
</dbReference>
<evidence type="ECO:0000313" key="14">
    <source>
        <dbReference type="RefSeq" id="XP_020643614.2"/>
    </source>
</evidence>